<dbReference type="PATRIC" id="fig|1423807.3.peg.1202"/>
<sequence>MMNNYIQELNFDLSNRMEIIAFNFFNTTDKGKQTDIIFRTISTIEYRFKSDQFKWITPLYPFRNDSESLFAQKIKQLIDFVP</sequence>
<comment type="caution">
    <text evidence="1">The sequence shown here is derived from an EMBL/GenBank/DDBJ whole genome shotgun (WGS) entry which is preliminary data.</text>
</comment>
<evidence type="ECO:0000313" key="1">
    <source>
        <dbReference type="EMBL" id="KRM10579.1"/>
    </source>
</evidence>
<keyword evidence="2" id="KW-1185">Reference proteome</keyword>
<name>A0A0R1W560_9LACO</name>
<dbReference type="Proteomes" id="UP000051820">
    <property type="component" value="Unassembled WGS sequence"/>
</dbReference>
<proteinExistence type="predicted"/>
<reference evidence="1 2" key="1">
    <citation type="journal article" date="2015" name="Genome Announc.">
        <title>Expanding the biotechnology potential of lactobacilli through comparative genomics of 213 strains and associated genera.</title>
        <authorList>
            <person name="Sun Z."/>
            <person name="Harris H.M."/>
            <person name="McCann A."/>
            <person name="Guo C."/>
            <person name="Argimon S."/>
            <person name="Zhang W."/>
            <person name="Yang X."/>
            <person name="Jeffery I.B."/>
            <person name="Cooney J.C."/>
            <person name="Kagawa T.F."/>
            <person name="Liu W."/>
            <person name="Song Y."/>
            <person name="Salvetti E."/>
            <person name="Wrobel A."/>
            <person name="Rasinkangas P."/>
            <person name="Parkhill J."/>
            <person name="Rea M.C."/>
            <person name="O'Sullivan O."/>
            <person name="Ritari J."/>
            <person name="Douillard F.P."/>
            <person name="Paul Ross R."/>
            <person name="Yang R."/>
            <person name="Briner A.E."/>
            <person name="Felis G.E."/>
            <person name="de Vos W.M."/>
            <person name="Barrangou R."/>
            <person name="Klaenhammer T.R."/>
            <person name="Caufield P.W."/>
            <person name="Cui Y."/>
            <person name="Zhang H."/>
            <person name="O'Toole P.W."/>
        </authorList>
    </citation>
    <scope>NUCLEOTIDE SEQUENCE [LARGE SCALE GENOMIC DNA]</scope>
    <source>
        <strain evidence="1 2">DSM 5007</strain>
    </source>
</reference>
<dbReference type="AlphaFoldDB" id="A0A0R1W560"/>
<organism evidence="1 2">
    <name type="scientific">Paucilactobacillus suebicus DSM 5007 = KCTC 3549</name>
    <dbReference type="NCBI Taxonomy" id="1423807"/>
    <lineage>
        <taxon>Bacteria</taxon>
        <taxon>Bacillati</taxon>
        <taxon>Bacillota</taxon>
        <taxon>Bacilli</taxon>
        <taxon>Lactobacillales</taxon>
        <taxon>Lactobacillaceae</taxon>
        <taxon>Paucilactobacillus</taxon>
    </lineage>
</organism>
<dbReference type="RefSeq" id="WP_155804422.1">
    <property type="nucleotide sequence ID" value="NZ_AZGF01000027.1"/>
</dbReference>
<protein>
    <submittedName>
        <fullName evidence="1">Uncharacterized protein</fullName>
    </submittedName>
</protein>
<accession>A0A0R1W560</accession>
<dbReference type="EMBL" id="AZGF01000027">
    <property type="protein sequence ID" value="KRM10579.1"/>
    <property type="molecule type" value="Genomic_DNA"/>
</dbReference>
<gene>
    <name evidence="1" type="ORF">FD16_GL001181</name>
</gene>
<evidence type="ECO:0000313" key="2">
    <source>
        <dbReference type="Proteomes" id="UP000051820"/>
    </source>
</evidence>